<accession>A0A9Q8QNM1</accession>
<feature type="domain" description="Protein kinase" evidence="8">
    <location>
        <begin position="203"/>
        <end position="463"/>
    </location>
</feature>
<dbReference type="InterPro" id="IPR050339">
    <property type="entry name" value="CC_SR_Kinase"/>
</dbReference>
<evidence type="ECO:0000256" key="7">
    <source>
        <dbReference type="RuleBase" id="RU000304"/>
    </source>
</evidence>
<dbReference type="OrthoDB" id="4062651at2759"/>
<dbReference type="InterPro" id="IPR017441">
    <property type="entry name" value="Protein_kinase_ATP_BS"/>
</dbReference>
<gene>
    <name evidence="9" type="ORF">JDV02_008878</name>
</gene>
<keyword evidence="2 6" id="KW-0547">Nucleotide-binding</keyword>
<dbReference type="AlphaFoldDB" id="A0A9Q8QNM1"/>
<dbReference type="EMBL" id="CP086362">
    <property type="protein sequence ID" value="UNI23035.1"/>
    <property type="molecule type" value="Genomic_DNA"/>
</dbReference>
<evidence type="ECO:0000256" key="2">
    <source>
        <dbReference type="ARBA" id="ARBA00022741"/>
    </source>
</evidence>
<keyword evidence="7" id="KW-0723">Serine/threonine-protein kinase</keyword>
<dbReference type="PROSITE" id="PS50011">
    <property type="entry name" value="PROTEIN_KINASE_DOM"/>
    <property type="match status" value="1"/>
</dbReference>
<dbReference type="GO" id="GO:0005829">
    <property type="term" value="C:cytosol"/>
    <property type="evidence" value="ECO:0007669"/>
    <property type="project" value="TreeGrafter"/>
</dbReference>
<dbReference type="Gene3D" id="1.10.510.10">
    <property type="entry name" value="Transferase(Phosphotransferase) domain 1"/>
    <property type="match status" value="1"/>
</dbReference>
<dbReference type="PANTHER" id="PTHR11042">
    <property type="entry name" value="EUKARYOTIC TRANSLATION INITIATION FACTOR 2-ALPHA KINASE EIF2-ALPHA KINASE -RELATED"/>
    <property type="match status" value="1"/>
</dbReference>
<feature type="binding site" evidence="6">
    <location>
        <position position="232"/>
    </location>
    <ligand>
        <name>ATP</name>
        <dbReference type="ChEBI" id="CHEBI:30616"/>
    </ligand>
</feature>
<dbReference type="GeneID" id="72070823"/>
<sequence length="480" mass="53472">MQEITHRREPHPLALFSLAPMSPGARDAVLHRANDHLRSACRGIQDFVLNVGHVQSRRNDDTLASMGRDGDVVLQGSSISKLQCAFEIDPSLHFIVLHDKSSHWNTQVYGENATPFPSGCMPRRVRVSPHQNTRIGMGGRNGDVIVFNLIWHQQHDLAISQVIEERRHTRLEENPAFSMTGHGDEDTAAPSSTSRLLSIMANYVLLGKLGQGQYGQVYKATHRLTGQSMAVKFLTSAPERRGRMKREVDALSQLHHDNIVNYLGMEDWQTTSPKIFMGLKDGCAKELIWNMRGGDASTTLRVMLHHMLQALDYLDVKGIVHRDLKPENILYERRVGGYRFVLGDFGLCNSTDLAATIGAGTFIYMAPEMLQRGMQTPKVDIWSLFVTYLSLSSQGGRFYEEARAKHSAGRFAPADHELVVALVLSFAGHQDVAHIREMAVRDPVGRASAAYMLVKLFGGHGLTTPVENLASRLIARGRIH</sequence>
<evidence type="ECO:0000259" key="8">
    <source>
        <dbReference type="PROSITE" id="PS50011"/>
    </source>
</evidence>
<dbReference type="GO" id="GO:0005634">
    <property type="term" value="C:nucleus"/>
    <property type="evidence" value="ECO:0007669"/>
    <property type="project" value="TreeGrafter"/>
</dbReference>
<dbReference type="SUPFAM" id="SSF56112">
    <property type="entry name" value="Protein kinase-like (PK-like)"/>
    <property type="match status" value="1"/>
</dbReference>
<keyword evidence="10" id="KW-1185">Reference proteome</keyword>
<evidence type="ECO:0000256" key="4">
    <source>
        <dbReference type="ARBA" id="ARBA00022840"/>
    </source>
</evidence>
<evidence type="ECO:0000313" key="9">
    <source>
        <dbReference type="EMBL" id="UNI23035.1"/>
    </source>
</evidence>
<dbReference type="KEGG" id="ptkz:JDV02_008878"/>
<dbReference type="RefSeq" id="XP_047846516.1">
    <property type="nucleotide sequence ID" value="XM_047990509.1"/>
</dbReference>
<dbReference type="SMART" id="SM00220">
    <property type="entry name" value="S_TKc"/>
    <property type="match status" value="1"/>
</dbReference>
<dbReference type="GO" id="GO:0004694">
    <property type="term" value="F:eukaryotic translation initiation factor 2alpha kinase activity"/>
    <property type="evidence" value="ECO:0007669"/>
    <property type="project" value="TreeGrafter"/>
</dbReference>
<dbReference type="PROSITE" id="PS00108">
    <property type="entry name" value="PROTEIN_KINASE_ST"/>
    <property type="match status" value="1"/>
</dbReference>
<name>A0A9Q8QNM1_9HYPO</name>
<evidence type="ECO:0000256" key="5">
    <source>
        <dbReference type="ARBA" id="ARBA00037982"/>
    </source>
</evidence>
<protein>
    <recommendedName>
        <fullName evidence="8">Protein kinase domain-containing protein</fullName>
    </recommendedName>
</protein>
<evidence type="ECO:0000256" key="1">
    <source>
        <dbReference type="ARBA" id="ARBA00022679"/>
    </source>
</evidence>
<organism evidence="9 10">
    <name type="scientific">Purpureocillium takamizusanense</name>
    <dbReference type="NCBI Taxonomy" id="2060973"/>
    <lineage>
        <taxon>Eukaryota</taxon>
        <taxon>Fungi</taxon>
        <taxon>Dikarya</taxon>
        <taxon>Ascomycota</taxon>
        <taxon>Pezizomycotina</taxon>
        <taxon>Sordariomycetes</taxon>
        <taxon>Hypocreomycetidae</taxon>
        <taxon>Hypocreales</taxon>
        <taxon>Ophiocordycipitaceae</taxon>
        <taxon>Purpureocillium</taxon>
    </lineage>
</organism>
<dbReference type="PANTHER" id="PTHR11042:SF136">
    <property type="entry name" value="EIF-2-ALPHA KINASE GCN2"/>
    <property type="match status" value="1"/>
</dbReference>
<dbReference type="InterPro" id="IPR008271">
    <property type="entry name" value="Ser/Thr_kinase_AS"/>
</dbReference>
<keyword evidence="1" id="KW-0808">Transferase</keyword>
<dbReference type="InterPro" id="IPR000719">
    <property type="entry name" value="Prot_kinase_dom"/>
</dbReference>
<evidence type="ECO:0000256" key="3">
    <source>
        <dbReference type="ARBA" id="ARBA00022777"/>
    </source>
</evidence>
<keyword evidence="3" id="KW-0418">Kinase</keyword>
<dbReference type="Pfam" id="PF00069">
    <property type="entry name" value="Pkinase"/>
    <property type="match status" value="1"/>
</dbReference>
<keyword evidence="4 6" id="KW-0067">ATP-binding</keyword>
<dbReference type="PROSITE" id="PS00107">
    <property type="entry name" value="PROTEIN_KINASE_ATP"/>
    <property type="match status" value="1"/>
</dbReference>
<dbReference type="Proteomes" id="UP000829364">
    <property type="component" value="Chromosome 9"/>
</dbReference>
<proteinExistence type="inferred from homology"/>
<evidence type="ECO:0000256" key="6">
    <source>
        <dbReference type="PROSITE-ProRule" id="PRU10141"/>
    </source>
</evidence>
<dbReference type="GO" id="GO:0005524">
    <property type="term" value="F:ATP binding"/>
    <property type="evidence" value="ECO:0007669"/>
    <property type="project" value="UniProtKB-UniRule"/>
</dbReference>
<comment type="similarity">
    <text evidence="5">Belongs to the protein kinase superfamily. Ser/Thr protein kinase family. GCN2 subfamily.</text>
</comment>
<dbReference type="InterPro" id="IPR011009">
    <property type="entry name" value="Kinase-like_dom_sf"/>
</dbReference>
<evidence type="ECO:0000313" key="10">
    <source>
        <dbReference type="Proteomes" id="UP000829364"/>
    </source>
</evidence>
<reference evidence="9" key="1">
    <citation type="submission" date="2021-11" db="EMBL/GenBank/DDBJ databases">
        <title>Purpureocillium_takamizusanense_genome.</title>
        <authorList>
            <person name="Nguyen N.-H."/>
        </authorList>
    </citation>
    <scope>NUCLEOTIDE SEQUENCE</scope>
    <source>
        <strain evidence="9">PT3</strain>
    </source>
</reference>